<dbReference type="Proteomes" id="UP000265520">
    <property type="component" value="Unassembled WGS sequence"/>
</dbReference>
<dbReference type="AlphaFoldDB" id="A0A392N3L4"/>
<dbReference type="EMBL" id="LXQA010025669">
    <property type="protein sequence ID" value="MCH93735.1"/>
    <property type="molecule type" value="Genomic_DNA"/>
</dbReference>
<sequence>MIFHQQTCPTSLLVDVRSKLREAPLSSSSLLNKVNDHMTSWSSTALKSIAGGLVGQEVFVGSLIGQLIDVSESSASLSVDDLMIDKLTLDWKDIYCTFSLILGFWRGKKATAVEDQIVERYVFNLCWDIPYISSETDHPVISWNQGQSVDLSDMLHFFHFSHLLIGHPEIFGNFTSIPDVVLSLLQNLNALPIPEGIEELGWDFLRSGMWLSLLLSFANVGIWRYCIDNAISGHGLTWTESAFGDEKYAKLAGSMISSMIDSGQFLLLVSLFSSLLNKHVQIYQKAFLDVLSYKQKVAPGFLPLLLLKYTGIDKSLQDELLERSGSNAGELQSVLSLISRLDAAVDKKASRILPRAYWECILHGFPLSPSTSSATLLSCVLS</sequence>
<feature type="non-terminal residue" evidence="1">
    <location>
        <position position="382"/>
    </location>
</feature>
<proteinExistence type="predicted"/>
<dbReference type="PANTHER" id="PTHR21725:SF1">
    <property type="entry name" value="E3 UBIQUITIN-PROTEIN LIGASE UBR4"/>
    <property type="match status" value="1"/>
</dbReference>
<protein>
    <submittedName>
        <fullName evidence="1">Auxin transport protein BIG</fullName>
    </submittedName>
</protein>
<organism evidence="1 2">
    <name type="scientific">Trifolium medium</name>
    <dbReference type="NCBI Taxonomy" id="97028"/>
    <lineage>
        <taxon>Eukaryota</taxon>
        <taxon>Viridiplantae</taxon>
        <taxon>Streptophyta</taxon>
        <taxon>Embryophyta</taxon>
        <taxon>Tracheophyta</taxon>
        <taxon>Spermatophyta</taxon>
        <taxon>Magnoliopsida</taxon>
        <taxon>eudicotyledons</taxon>
        <taxon>Gunneridae</taxon>
        <taxon>Pentapetalae</taxon>
        <taxon>rosids</taxon>
        <taxon>fabids</taxon>
        <taxon>Fabales</taxon>
        <taxon>Fabaceae</taxon>
        <taxon>Papilionoideae</taxon>
        <taxon>50 kb inversion clade</taxon>
        <taxon>NPAAA clade</taxon>
        <taxon>Hologalegina</taxon>
        <taxon>IRL clade</taxon>
        <taxon>Trifolieae</taxon>
        <taxon>Trifolium</taxon>
    </lineage>
</organism>
<dbReference type="GO" id="GO:0009506">
    <property type="term" value="C:plasmodesma"/>
    <property type="evidence" value="ECO:0007669"/>
    <property type="project" value="TreeGrafter"/>
</dbReference>
<name>A0A392N3L4_9FABA</name>
<keyword evidence="2" id="KW-1185">Reference proteome</keyword>
<dbReference type="GO" id="GO:0009926">
    <property type="term" value="P:auxin polar transport"/>
    <property type="evidence" value="ECO:0007669"/>
    <property type="project" value="TreeGrafter"/>
</dbReference>
<reference evidence="1 2" key="1">
    <citation type="journal article" date="2018" name="Front. Plant Sci.">
        <title>Red Clover (Trifolium pratense) and Zigzag Clover (T. medium) - A Picture of Genomic Similarities and Differences.</title>
        <authorList>
            <person name="Dluhosova J."/>
            <person name="Istvanek J."/>
            <person name="Nedelnik J."/>
            <person name="Repkova J."/>
        </authorList>
    </citation>
    <scope>NUCLEOTIDE SEQUENCE [LARGE SCALE GENOMIC DNA]</scope>
    <source>
        <strain evidence="2">cv. 10/8</strain>
        <tissue evidence="1">Leaf</tissue>
    </source>
</reference>
<comment type="caution">
    <text evidence="1">The sequence shown here is derived from an EMBL/GenBank/DDBJ whole genome shotgun (WGS) entry which is preliminary data.</text>
</comment>
<evidence type="ECO:0000313" key="2">
    <source>
        <dbReference type="Proteomes" id="UP000265520"/>
    </source>
</evidence>
<evidence type="ECO:0000313" key="1">
    <source>
        <dbReference type="EMBL" id="MCH93735.1"/>
    </source>
</evidence>
<dbReference type="PANTHER" id="PTHR21725">
    <property type="entry name" value="E3 UBIQUITIN-PROTEIN LIGASE UBR4"/>
    <property type="match status" value="1"/>
</dbReference>
<dbReference type="GO" id="GO:0005829">
    <property type="term" value="C:cytosol"/>
    <property type="evidence" value="ECO:0007669"/>
    <property type="project" value="TreeGrafter"/>
</dbReference>
<dbReference type="InterPro" id="IPR045189">
    <property type="entry name" value="UBR4-like"/>
</dbReference>
<accession>A0A392N3L4</accession>